<evidence type="ECO:0000313" key="6">
    <source>
        <dbReference type="EMBL" id="MDJ1645958.1"/>
    </source>
</evidence>
<dbReference type="AlphaFoldDB" id="A0AAJ1UZP9"/>
<dbReference type="PANTHER" id="PTHR34388:SF1">
    <property type="entry name" value="DNA POLYMERASE III SUBUNIT DELTA"/>
    <property type="match status" value="1"/>
</dbReference>
<keyword evidence="1" id="KW-0808">Transferase</keyword>
<evidence type="ECO:0000256" key="1">
    <source>
        <dbReference type="ARBA" id="ARBA00022679"/>
    </source>
</evidence>
<keyword evidence="3" id="KW-0235">DNA replication</keyword>
<dbReference type="GO" id="GO:0003677">
    <property type="term" value="F:DNA binding"/>
    <property type="evidence" value="ECO:0007669"/>
    <property type="project" value="InterPro"/>
</dbReference>
<dbReference type="SUPFAM" id="SSF52540">
    <property type="entry name" value="P-loop containing nucleoside triphosphate hydrolases"/>
    <property type="match status" value="1"/>
</dbReference>
<dbReference type="Pfam" id="PF06144">
    <property type="entry name" value="DNA_pol3_delta"/>
    <property type="match status" value="1"/>
</dbReference>
<evidence type="ECO:0000256" key="4">
    <source>
        <dbReference type="ARBA" id="ARBA00022932"/>
    </source>
</evidence>
<evidence type="ECO:0000256" key="2">
    <source>
        <dbReference type="ARBA" id="ARBA00022695"/>
    </source>
</evidence>
<gene>
    <name evidence="6" type="ORF">QLQ80_02615</name>
</gene>
<dbReference type="NCBIfam" id="TIGR01128">
    <property type="entry name" value="holA"/>
    <property type="match status" value="1"/>
</dbReference>
<dbReference type="Gene3D" id="1.20.272.10">
    <property type="match status" value="1"/>
</dbReference>
<keyword evidence="7" id="KW-1185">Reference proteome</keyword>
<dbReference type="GO" id="GO:0003887">
    <property type="term" value="F:DNA-directed DNA polymerase activity"/>
    <property type="evidence" value="ECO:0007669"/>
    <property type="project" value="UniProtKB-KW"/>
</dbReference>
<evidence type="ECO:0000313" key="7">
    <source>
        <dbReference type="Proteomes" id="UP001224428"/>
    </source>
</evidence>
<sequence length="315" mass="37863">MYLLYGEDEGRINKVINNFIDKRPEYIVFNFEEMDSVSSFIMNLSSKTLFKSKSIIIFKNPSFIINKYNEEEISTILYYLNLYNENKDKVVFFKINSNKIDLKNPIVNWFKNEVNRMFNYPLMSMEEYYKYVADYVKLHNGKISFEDVLTFCSYVPNQTQVIDQELDKLLLRSKDIKINLDIDFNNYKSNNIYQINNYLENMDFKNLISESLKYLSNPEDLSKLWNNLSFFFTLPYKYYIYTRANWTVAQIQEKEKIHIYKLHKASEVLNKYGIEKIKNILKYLNKIEIESKIYSNVSKENLMLLFLMKITNESK</sequence>
<keyword evidence="2" id="KW-0548">Nucleotidyltransferase</keyword>
<dbReference type="InterPro" id="IPR010372">
    <property type="entry name" value="DNA_pol3_delta_N"/>
</dbReference>
<dbReference type="EMBL" id="JASDDP010000024">
    <property type="protein sequence ID" value="MDJ1645958.1"/>
    <property type="molecule type" value="Genomic_DNA"/>
</dbReference>
<organism evidence="6 7">
    <name type="scientific">Mycoplasma phocimorsus</name>
    <dbReference type="NCBI Taxonomy" id="3045839"/>
    <lineage>
        <taxon>Bacteria</taxon>
        <taxon>Bacillati</taxon>
        <taxon>Mycoplasmatota</taxon>
        <taxon>Mollicutes</taxon>
        <taxon>Mycoplasmataceae</taxon>
        <taxon>Mycoplasma</taxon>
    </lineage>
</organism>
<dbReference type="InterPro" id="IPR005790">
    <property type="entry name" value="DNA_polIII_delta"/>
</dbReference>
<evidence type="ECO:0000256" key="3">
    <source>
        <dbReference type="ARBA" id="ARBA00022705"/>
    </source>
</evidence>
<protein>
    <recommendedName>
        <fullName evidence="5">DNA polymerase III delta N-terminal domain-containing protein</fullName>
    </recommendedName>
</protein>
<dbReference type="GO" id="GO:0009360">
    <property type="term" value="C:DNA polymerase III complex"/>
    <property type="evidence" value="ECO:0007669"/>
    <property type="project" value="InterPro"/>
</dbReference>
<dbReference type="Gene3D" id="3.40.50.300">
    <property type="entry name" value="P-loop containing nucleotide triphosphate hydrolases"/>
    <property type="match status" value="1"/>
</dbReference>
<reference evidence="6" key="1">
    <citation type="submission" date="2023-05" db="EMBL/GenBank/DDBJ databases">
        <title>Mycoplasma phocimorsus sp. nov., isolated from Scandinavian patients with seal finger or septic arthritis after contact with seals.</title>
        <authorList>
            <person name="Skafte-Holm A."/>
            <person name="Pedersen T.R."/>
            <person name="Froelund M."/>
            <person name="Stegger M."/>
            <person name="Qvortrup K."/>
            <person name="Michaels D.L."/>
            <person name="Brown D.R."/>
            <person name="Jensen J.S."/>
        </authorList>
    </citation>
    <scope>NUCLEOTIDE SEQUENCE</scope>
    <source>
        <strain evidence="6">M5725</strain>
    </source>
</reference>
<proteinExistence type="predicted"/>
<name>A0AAJ1UZP9_9MOLU</name>
<feature type="domain" description="DNA polymerase III delta N-terminal" evidence="5">
    <location>
        <begin position="2"/>
        <end position="113"/>
    </location>
</feature>
<dbReference type="Proteomes" id="UP001224428">
    <property type="component" value="Unassembled WGS sequence"/>
</dbReference>
<dbReference type="GO" id="GO:0006261">
    <property type="term" value="P:DNA-templated DNA replication"/>
    <property type="evidence" value="ECO:0007669"/>
    <property type="project" value="TreeGrafter"/>
</dbReference>
<comment type="caution">
    <text evidence="6">The sequence shown here is derived from an EMBL/GenBank/DDBJ whole genome shotgun (WGS) entry which is preliminary data.</text>
</comment>
<dbReference type="InterPro" id="IPR027417">
    <property type="entry name" value="P-loop_NTPase"/>
</dbReference>
<accession>A0AAJ1UZP9</accession>
<dbReference type="PANTHER" id="PTHR34388">
    <property type="entry name" value="DNA POLYMERASE III SUBUNIT DELTA"/>
    <property type="match status" value="1"/>
</dbReference>
<keyword evidence="4" id="KW-0239">DNA-directed DNA polymerase</keyword>
<dbReference type="RefSeq" id="WP_283823527.1">
    <property type="nucleotide sequence ID" value="NZ_JASDAY010000016.1"/>
</dbReference>
<evidence type="ECO:0000259" key="5">
    <source>
        <dbReference type="Pfam" id="PF06144"/>
    </source>
</evidence>